<dbReference type="SUPFAM" id="SSF48403">
    <property type="entry name" value="Ankyrin repeat"/>
    <property type="match status" value="1"/>
</dbReference>
<name>V6T755_GIAIN</name>
<organism evidence="1 2">
    <name type="scientific">Giardia intestinalis</name>
    <name type="common">Giardia lamblia</name>
    <dbReference type="NCBI Taxonomy" id="5741"/>
    <lineage>
        <taxon>Eukaryota</taxon>
        <taxon>Metamonada</taxon>
        <taxon>Diplomonadida</taxon>
        <taxon>Hexamitidae</taxon>
        <taxon>Giardiinae</taxon>
        <taxon>Giardia</taxon>
    </lineage>
</organism>
<dbReference type="EMBL" id="AHGT01000202">
    <property type="protein sequence ID" value="ESU34676.1"/>
    <property type="molecule type" value="Genomic_DNA"/>
</dbReference>
<comment type="caution">
    <text evidence="1">The sequence shown here is derived from an EMBL/GenBank/DDBJ whole genome shotgun (WGS) entry which is preliminary data.</text>
</comment>
<sequence>VKTLIPLQGGMKIKGCARVGKWKIYKGTALMRAAVYGYTEIVELLVEKEKGLRDSKGWTALMWAVKNDHTDCVRLLMREKDLKGYNGGTALDMAKLWRRHEIVALLSE</sequence>
<dbReference type="PANTHER" id="PTHR24120">
    <property type="entry name" value="GH07239P"/>
    <property type="match status" value="1"/>
</dbReference>
<dbReference type="InterPro" id="IPR036770">
    <property type="entry name" value="Ankyrin_rpt-contain_sf"/>
</dbReference>
<dbReference type="InterPro" id="IPR002110">
    <property type="entry name" value="Ankyrin_rpt"/>
</dbReference>
<dbReference type="AlphaFoldDB" id="V6T755"/>
<evidence type="ECO:0000313" key="2">
    <source>
        <dbReference type="Proteomes" id="UP000018320"/>
    </source>
</evidence>
<feature type="non-terminal residue" evidence="1">
    <location>
        <position position="1"/>
    </location>
</feature>
<accession>V6T755</accession>
<protein>
    <submittedName>
        <fullName evidence="1">Ankyrin repeat protein</fullName>
    </submittedName>
</protein>
<evidence type="ECO:0000313" key="1">
    <source>
        <dbReference type="EMBL" id="ESU34676.1"/>
    </source>
</evidence>
<dbReference type="Pfam" id="PF12796">
    <property type="entry name" value="Ank_2"/>
    <property type="match status" value="1"/>
</dbReference>
<gene>
    <name evidence="1" type="ORF">DHA2_154695</name>
</gene>
<dbReference type="SMART" id="SM00248">
    <property type="entry name" value="ANK"/>
    <property type="match status" value="2"/>
</dbReference>
<dbReference type="Gene3D" id="1.25.40.20">
    <property type="entry name" value="Ankyrin repeat-containing domain"/>
    <property type="match status" value="1"/>
</dbReference>
<proteinExistence type="predicted"/>
<dbReference type="Proteomes" id="UP000018320">
    <property type="component" value="Unassembled WGS sequence"/>
</dbReference>
<dbReference type="VEuPathDB" id="GiardiaDB:DHA2_154695"/>
<dbReference type="PANTHER" id="PTHR24120:SF4">
    <property type="entry name" value="GH07239P"/>
    <property type="match status" value="1"/>
</dbReference>
<reference evidence="2" key="1">
    <citation type="submission" date="2012-02" db="EMBL/GenBank/DDBJ databases">
        <title>Genome sequencing of Giardia lamblia Genotypes A2 and B isolates (DH and GS) and comparative analysis with the genomes of Genotypes A1 and E (WB and Pig).</title>
        <authorList>
            <person name="Adam R."/>
            <person name="Dahlstrom E."/>
            <person name="Martens C."/>
            <person name="Bruno D."/>
            <person name="Barbian K."/>
            <person name="Porcella S.F."/>
            <person name="Nash T."/>
        </authorList>
    </citation>
    <scope>NUCLEOTIDE SEQUENCE</scope>
    <source>
        <strain evidence="2">DH</strain>
    </source>
</reference>
<reference evidence="1 2" key="2">
    <citation type="journal article" date="2013" name="Genome Biol. Evol.">
        <title>Genome sequencing of Giardia lamblia genotypes A2 and B isolates (DH and GS) and comparative analysis with the genomes of genotypes A1 and E (WB and Pig).</title>
        <authorList>
            <person name="Adam R.D."/>
            <person name="Dahlstrom E.W."/>
            <person name="Martens C.A."/>
            <person name="Bruno D.P."/>
            <person name="Barbian K.D."/>
            <person name="Ricklefs S.M."/>
            <person name="Hernandez M.M."/>
            <person name="Narla N.P."/>
            <person name="Patel R.B."/>
            <person name="Porcella S.F."/>
            <person name="Nash T.E."/>
        </authorList>
    </citation>
    <scope>NUCLEOTIDE SEQUENCE [LARGE SCALE GENOMIC DNA]</scope>
    <source>
        <strain evidence="1 2">DH</strain>
    </source>
</reference>